<proteinExistence type="predicted"/>
<accession>A0ACC2LKE3</accession>
<reference evidence="1 2" key="1">
    <citation type="journal article" date="2022" name="Hortic Res">
        <title>A haplotype resolved chromosomal level avocado genome allows analysis of novel avocado genes.</title>
        <authorList>
            <person name="Nath O."/>
            <person name="Fletcher S.J."/>
            <person name="Hayward A."/>
            <person name="Shaw L.M."/>
            <person name="Masouleh A.K."/>
            <person name="Furtado A."/>
            <person name="Henry R.J."/>
            <person name="Mitter N."/>
        </authorList>
    </citation>
    <scope>NUCLEOTIDE SEQUENCE [LARGE SCALE GENOMIC DNA]</scope>
    <source>
        <strain evidence="2">cv. Hass</strain>
    </source>
</reference>
<name>A0ACC2LKE3_PERAE</name>
<evidence type="ECO:0000313" key="1">
    <source>
        <dbReference type="EMBL" id="KAJ8633904.1"/>
    </source>
</evidence>
<keyword evidence="2" id="KW-1185">Reference proteome</keyword>
<evidence type="ECO:0000313" key="2">
    <source>
        <dbReference type="Proteomes" id="UP001234297"/>
    </source>
</evidence>
<dbReference type="Proteomes" id="UP001234297">
    <property type="component" value="Chromosome 8"/>
</dbReference>
<gene>
    <name evidence="1" type="ORF">MRB53_027240</name>
</gene>
<protein>
    <submittedName>
        <fullName evidence="1">Uncharacterized protein</fullName>
    </submittedName>
</protein>
<sequence>MELYISQYMPPGKQSRFTKGNSNNNFIPEYDQKQLDASENSHYRWNTNYPHHANIETAHKCIGRSSPIRPMKQIISPGNVILQVFSSSCASETAYLK</sequence>
<dbReference type="EMBL" id="CM056816">
    <property type="protein sequence ID" value="KAJ8633904.1"/>
    <property type="molecule type" value="Genomic_DNA"/>
</dbReference>
<organism evidence="1 2">
    <name type="scientific">Persea americana</name>
    <name type="common">Avocado</name>
    <dbReference type="NCBI Taxonomy" id="3435"/>
    <lineage>
        <taxon>Eukaryota</taxon>
        <taxon>Viridiplantae</taxon>
        <taxon>Streptophyta</taxon>
        <taxon>Embryophyta</taxon>
        <taxon>Tracheophyta</taxon>
        <taxon>Spermatophyta</taxon>
        <taxon>Magnoliopsida</taxon>
        <taxon>Magnoliidae</taxon>
        <taxon>Laurales</taxon>
        <taxon>Lauraceae</taxon>
        <taxon>Persea</taxon>
    </lineage>
</organism>
<comment type="caution">
    <text evidence="1">The sequence shown here is derived from an EMBL/GenBank/DDBJ whole genome shotgun (WGS) entry which is preliminary data.</text>
</comment>